<protein>
    <submittedName>
        <fullName evidence="2">Uncharacterized protein</fullName>
    </submittedName>
</protein>
<keyword evidence="3" id="KW-1185">Reference proteome</keyword>
<evidence type="ECO:0000313" key="3">
    <source>
        <dbReference type="Proteomes" id="UP001054252"/>
    </source>
</evidence>
<accession>A0AAV5JUP0</accession>
<dbReference type="AlphaFoldDB" id="A0AAV5JUP0"/>
<proteinExistence type="predicted"/>
<name>A0AAV5JUP0_9ROSI</name>
<sequence>MQKEIGKFKKKKEGTQLKKLKPTPCASRPVPYCTRALLHPCLRPIAPAPVPAPYCTCACAYALLSPRPAALEPALPEACTRKKKKKRAFGPYFFPVETSSLWRG</sequence>
<reference evidence="2 3" key="1">
    <citation type="journal article" date="2021" name="Commun. Biol.">
        <title>The genome of Shorea leprosula (Dipterocarpaceae) highlights the ecological relevance of drought in aseasonal tropical rainforests.</title>
        <authorList>
            <person name="Ng K.K.S."/>
            <person name="Kobayashi M.J."/>
            <person name="Fawcett J.A."/>
            <person name="Hatakeyama M."/>
            <person name="Paape T."/>
            <person name="Ng C.H."/>
            <person name="Ang C.C."/>
            <person name="Tnah L.H."/>
            <person name="Lee C.T."/>
            <person name="Nishiyama T."/>
            <person name="Sese J."/>
            <person name="O'Brien M.J."/>
            <person name="Copetti D."/>
            <person name="Mohd Noor M.I."/>
            <person name="Ong R.C."/>
            <person name="Putra M."/>
            <person name="Sireger I.Z."/>
            <person name="Indrioko S."/>
            <person name="Kosugi Y."/>
            <person name="Izuno A."/>
            <person name="Isagi Y."/>
            <person name="Lee S.L."/>
            <person name="Shimizu K.K."/>
        </authorList>
    </citation>
    <scope>NUCLEOTIDE SEQUENCE [LARGE SCALE GENOMIC DNA]</scope>
    <source>
        <strain evidence="2">214</strain>
    </source>
</reference>
<gene>
    <name evidence="2" type="ORF">SLEP1_g28764</name>
</gene>
<organism evidence="2 3">
    <name type="scientific">Rubroshorea leprosula</name>
    <dbReference type="NCBI Taxonomy" id="152421"/>
    <lineage>
        <taxon>Eukaryota</taxon>
        <taxon>Viridiplantae</taxon>
        <taxon>Streptophyta</taxon>
        <taxon>Embryophyta</taxon>
        <taxon>Tracheophyta</taxon>
        <taxon>Spermatophyta</taxon>
        <taxon>Magnoliopsida</taxon>
        <taxon>eudicotyledons</taxon>
        <taxon>Gunneridae</taxon>
        <taxon>Pentapetalae</taxon>
        <taxon>rosids</taxon>
        <taxon>malvids</taxon>
        <taxon>Malvales</taxon>
        <taxon>Dipterocarpaceae</taxon>
        <taxon>Rubroshorea</taxon>
    </lineage>
</organism>
<dbReference type="Proteomes" id="UP001054252">
    <property type="component" value="Unassembled WGS sequence"/>
</dbReference>
<dbReference type="EMBL" id="BPVZ01000050">
    <property type="protein sequence ID" value="GKV18368.1"/>
    <property type="molecule type" value="Genomic_DNA"/>
</dbReference>
<comment type="caution">
    <text evidence="2">The sequence shown here is derived from an EMBL/GenBank/DDBJ whole genome shotgun (WGS) entry which is preliminary data.</text>
</comment>
<evidence type="ECO:0000256" key="1">
    <source>
        <dbReference type="SAM" id="MobiDB-lite"/>
    </source>
</evidence>
<feature type="region of interest" description="Disordered" evidence="1">
    <location>
        <begin position="1"/>
        <end position="20"/>
    </location>
</feature>
<evidence type="ECO:0000313" key="2">
    <source>
        <dbReference type="EMBL" id="GKV18368.1"/>
    </source>
</evidence>